<feature type="region of interest" description="Disordered" evidence="1">
    <location>
        <begin position="143"/>
        <end position="172"/>
    </location>
</feature>
<organism evidence="3 4">
    <name type="scientific">Daucus carota subsp. sativus</name>
    <name type="common">Carrot</name>
    <dbReference type="NCBI Taxonomy" id="79200"/>
    <lineage>
        <taxon>Eukaryota</taxon>
        <taxon>Viridiplantae</taxon>
        <taxon>Streptophyta</taxon>
        <taxon>Embryophyta</taxon>
        <taxon>Tracheophyta</taxon>
        <taxon>Spermatophyta</taxon>
        <taxon>Magnoliopsida</taxon>
        <taxon>eudicotyledons</taxon>
        <taxon>Gunneridae</taxon>
        <taxon>Pentapetalae</taxon>
        <taxon>asterids</taxon>
        <taxon>campanulids</taxon>
        <taxon>Apiales</taxon>
        <taxon>Apiaceae</taxon>
        <taxon>Apioideae</taxon>
        <taxon>Scandiceae</taxon>
        <taxon>Daucinae</taxon>
        <taxon>Daucus</taxon>
        <taxon>Daucus sect. Daucus</taxon>
    </lineage>
</organism>
<evidence type="ECO:0000256" key="1">
    <source>
        <dbReference type="SAM" id="MobiDB-lite"/>
    </source>
</evidence>
<dbReference type="GO" id="GO:0009658">
    <property type="term" value="P:chloroplast organization"/>
    <property type="evidence" value="ECO:0007669"/>
    <property type="project" value="TreeGrafter"/>
</dbReference>
<dbReference type="GO" id="GO:0010027">
    <property type="term" value="P:thylakoid membrane organization"/>
    <property type="evidence" value="ECO:0007669"/>
    <property type="project" value="TreeGrafter"/>
</dbReference>
<gene>
    <name evidence="3" type="ORF">DCAR_0417819</name>
</gene>
<keyword evidence="4" id="KW-1185">Reference proteome</keyword>
<feature type="transmembrane region" description="Helical" evidence="2">
    <location>
        <begin position="176"/>
        <end position="193"/>
    </location>
</feature>
<feature type="compositionally biased region" description="Gly residues" evidence="1">
    <location>
        <begin position="156"/>
        <end position="172"/>
    </location>
</feature>
<evidence type="ECO:0000313" key="4">
    <source>
        <dbReference type="Proteomes" id="UP000077755"/>
    </source>
</evidence>
<dbReference type="GO" id="GO:0009507">
    <property type="term" value="C:chloroplast"/>
    <property type="evidence" value="ECO:0007669"/>
    <property type="project" value="TreeGrafter"/>
</dbReference>
<sequence>MCFTNIDSTRSLLSIKMLNLIDIPMASPVDQRFLELACGFGATATSLVVASTVGRQTKHDKYGPWKSSSSRINNHSVNFRPRHIQSPLRIQSYPFDKRGAFVHFSRTGSASAICAAAFNSTCVATQTKPLTRRQQSATITLVPHREKSKSPVLDNGGPGLPPNGGGGGGGGGGGDGWEGGFFFFMFLLFLGLLRDKEKKDDYGN</sequence>
<keyword evidence="2" id="KW-1133">Transmembrane helix</keyword>
<name>A0AAF1AZM8_DAUCS</name>
<keyword evidence="2" id="KW-0812">Transmembrane</keyword>
<reference evidence="3" key="1">
    <citation type="journal article" date="2016" name="Nat. Genet.">
        <title>A high-quality carrot genome assembly provides new insights into carotenoid accumulation and asterid genome evolution.</title>
        <authorList>
            <person name="Iorizzo M."/>
            <person name="Ellison S."/>
            <person name="Senalik D."/>
            <person name="Zeng P."/>
            <person name="Satapoomin P."/>
            <person name="Huang J."/>
            <person name="Bowman M."/>
            <person name="Iovene M."/>
            <person name="Sanseverino W."/>
            <person name="Cavagnaro P."/>
            <person name="Yildiz M."/>
            <person name="Macko-Podgorni A."/>
            <person name="Moranska E."/>
            <person name="Grzebelus E."/>
            <person name="Grzebelus D."/>
            <person name="Ashrafi H."/>
            <person name="Zheng Z."/>
            <person name="Cheng S."/>
            <person name="Spooner D."/>
            <person name="Van Deynze A."/>
            <person name="Simon P."/>
        </authorList>
    </citation>
    <scope>NUCLEOTIDE SEQUENCE</scope>
    <source>
        <tissue evidence="3">Leaf</tissue>
    </source>
</reference>
<dbReference type="PANTHER" id="PTHR34938:SF1">
    <property type="entry name" value="PROTEIN FERTILITY RESTORER RF2, MITOCHONDRIAL"/>
    <property type="match status" value="1"/>
</dbReference>
<evidence type="ECO:0000313" key="3">
    <source>
        <dbReference type="EMBL" id="WOG98476.1"/>
    </source>
</evidence>
<dbReference type="Proteomes" id="UP000077755">
    <property type="component" value="Chromosome 4"/>
</dbReference>
<keyword evidence="2" id="KW-0472">Membrane</keyword>
<reference evidence="3" key="2">
    <citation type="submission" date="2022-03" db="EMBL/GenBank/DDBJ databases">
        <title>Draft title - Genomic analysis of global carrot germplasm unveils the trajectory of domestication and the origin of high carotenoid orange carrot.</title>
        <authorList>
            <person name="Iorizzo M."/>
            <person name="Ellison S."/>
            <person name="Senalik D."/>
            <person name="Macko-Podgorni A."/>
            <person name="Grzebelus D."/>
            <person name="Bostan H."/>
            <person name="Rolling W."/>
            <person name="Curaba J."/>
            <person name="Simon P."/>
        </authorList>
    </citation>
    <scope>NUCLEOTIDE SEQUENCE</scope>
    <source>
        <tissue evidence="3">Leaf</tissue>
    </source>
</reference>
<dbReference type="InterPro" id="IPR040299">
    <property type="entry name" value="RF2K-like"/>
</dbReference>
<accession>A0AAF1AZM8</accession>
<dbReference type="KEGG" id="dcr:108218113"/>
<protein>
    <submittedName>
        <fullName evidence="3">Uncharacterized protein</fullName>
    </submittedName>
</protein>
<dbReference type="AlphaFoldDB" id="A0AAF1AZM8"/>
<dbReference type="PANTHER" id="PTHR34938">
    <property type="entry name" value="PROTEIN FERTILITY RESTORER RF2, MITOCHONDRIAL"/>
    <property type="match status" value="1"/>
</dbReference>
<evidence type="ECO:0000256" key="2">
    <source>
        <dbReference type="SAM" id="Phobius"/>
    </source>
</evidence>
<proteinExistence type="predicted"/>
<dbReference type="EMBL" id="CP093346">
    <property type="protein sequence ID" value="WOG98476.1"/>
    <property type="molecule type" value="Genomic_DNA"/>
</dbReference>